<reference evidence="1 2" key="1">
    <citation type="submission" date="2017-04" db="EMBL/GenBank/DDBJ databases">
        <title>Genome Sequence of the Model Brown-Rot Fungus Postia placenta SB12.</title>
        <authorList>
            <consortium name="DOE Joint Genome Institute"/>
            <person name="Gaskell J."/>
            <person name="Kersten P."/>
            <person name="Larrondo L.F."/>
            <person name="Canessa P."/>
            <person name="Martinez D."/>
            <person name="Hibbett D."/>
            <person name="Schmoll M."/>
            <person name="Kubicek C.P."/>
            <person name="Martinez A.T."/>
            <person name="Yadav J."/>
            <person name="Master E."/>
            <person name="Magnuson J.K."/>
            <person name="James T."/>
            <person name="Yaver D."/>
            <person name="Berka R."/>
            <person name="Labutti K."/>
            <person name="Lipzen A."/>
            <person name="Aerts A."/>
            <person name="Barry K."/>
            <person name="Henrissat B."/>
            <person name="Blanchette R."/>
            <person name="Grigoriev I."/>
            <person name="Cullen D."/>
        </authorList>
    </citation>
    <scope>NUCLEOTIDE SEQUENCE [LARGE SCALE GENOMIC DNA]</scope>
    <source>
        <strain evidence="1 2">MAD-698-R-SB12</strain>
    </source>
</reference>
<gene>
    <name evidence="1" type="ORF">POSPLADRAFT_1033046</name>
</gene>
<protein>
    <recommendedName>
        <fullName evidence="3">F-box domain-containing protein</fullName>
    </recommendedName>
</protein>
<dbReference type="Proteomes" id="UP000194127">
    <property type="component" value="Unassembled WGS sequence"/>
</dbReference>
<evidence type="ECO:0000313" key="2">
    <source>
        <dbReference type="Proteomes" id="UP000194127"/>
    </source>
</evidence>
<dbReference type="AlphaFoldDB" id="A0A1X6N434"/>
<dbReference type="InterPro" id="IPR032675">
    <property type="entry name" value="LRR_dom_sf"/>
</dbReference>
<dbReference type="Gene3D" id="3.80.10.10">
    <property type="entry name" value="Ribonuclease Inhibitor"/>
    <property type="match status" value="1"/>
</dbReference>
<accession>A0A1X6N434</accession>
<evidence type="ECO:0000313" key="1">
    <source>
        <dbReference type="EMBL" id="OSX63401.1"/>
    </source>
</evidence>
<name>A0A1X6N434_9APHY</name>
<dbReference type="STRING" id="670580.A0A1X6N434"/>
<dbReference type="EMBL" id="KZ110595">
    <property type="protein sequence ID" value="OSX63401.1"/>
    <property type="molecule type" value="Genomic_DNA"/>
</dbReference>
<organism evidence="1 2">
    <name type="scientific">Postia placenta MAD-698-R-SB12</name>
    <dbReference type="NCBI Taxonomy" id="670580"/>
    <lineage>
        <taxon>Eukaryota</taxon>
        <taxon>Fungi</taxon>
        <taxon>Dikarya</taxon>
        <taxon>Basidiomycota</taxon>
        <taxon>Agaricomycotina</taxon>
        <taxon>Agaricomycetes</taxon>
        <taxon>Polyporales</taxon>
        <taxon>Adustoporiaceae</taxon>
        <taxon>Rhodonia</taxon>
    </lineage>
</organism>
<dbReference type="RefSeq" id="XP_024340195.1">
    <property type="nucleotide sequence ID" value="XM_024476909.1"/>
</dbReference>
<proteinExistence type="predicted"/>
<dbReference type="GeneID" id="36321860"/>
<dbReference type="OrthoDB" id="2739403at2759"/>
<sequence length="451" mass="50824">MPDLLALCDDVLQLILPLLSQNDAIHLSLTCRTGYDIALPRILHTVRFNTLNEMMPPPQCERRLLEFCAFVLADVVRRASLLRIMEISLSAYAFIGRTGEFQVEGRPFTAGLADILKHASNLLELSLCLPNIIVRDDSSLLESVAALPRLRSLEIGIPADLCRVLAKTVSRPRRLVLALTPKYPGLHLDVLLTSNLMASVEELHIDISSLKIPRMRFLQVHHLTISNMGYEDQINLSETFPNLRSLNLNTCLAYNQLSGSPLIGTLPELDYVKYTNTDIQTFCYRGLVRRLAFTARGADKDLIKVIQQSSPVVLDCAFDSPSMLRKLRRAAPELRVLRIRINFNELAGISGDHIPFAFLAKLPLTAISIRASWFDPHLWIPGVASRVITYMARRISTAEYVELSLASGMDYPDQGIWHKVISRHDQVCTLERLPRWESDVLESRLLAMPRL</sequence>
<evidence type="ECO:0008006" key="3">
    <source>
        <dbReference type="Google" id="ProtNLM"/>
    </source>
</evidence>
<keyword evidence="2" id="KW-1185">Reference proteome</keyword>